<feature type="region of interest" description="Disordered" evidence="1">
    <location>
        <begin position="291"/>
        <end position="315"/>
    </location>
</feature>
<keyword evidence="2" id="KW-1185">Reference proteome</keyword>
<accession>A0A915BZ03</accession>
<feature type="compositionally biased region" description="Basic and acidic residues" evidence="1">
    <location>
        <begin position="527"/>
        <end position="555"/>
    </location>
</feature>
<feature type="compositionally biased region" description="Basic residues" evidence="1">
    <location>
        <begin position="28"/>
        <end position="37"/>
    </location>
</feature>
<name>A0A915BZ03_PARUN</name>
<feature type="region of interest" description="Disordered" evidence="1">
    <location>
        <begin position="197"/>
        <end position="216"/>
    </location>
</feature>
<proteinExistence type="predicted"/>
<sequence length="599" mass="66511">MISSGTTSSSTMEMRSSKRWFEEEANSSKKRTPRTPSRRASIFGLFQFRRQGVSRSDLKPNTNKRRSDLLKRTITTIVDSDDDEFYTPHCGSVQERRPAKKAKRILGIDSPIIATSERKDRSKAGRSVEEVVTTPLTNVNSGAPKIAPLANGSEFSEEQENIIQESDSSPLPTVSEGSASFVTPDLLDTHLQSKLKRSPTHISESSPLTVSARSFSSVQLRSNAKRLFETHSSIRSMSSVQEETSNQQPLKGGSDLNTPIGKTLHSRNRRAVTQRIECGVSMMASAIMKGITTGTRTKPRHPSRNHSKSVRESNSECKGNAEKCVVDGKQTTKARGRLREFKNVVTILSKEIDFEAATKPLYDAVACDISPSGLPLSAISKLILQKVGRNVKAEIDIELRHSKKVFILGSGGFTICKYVIFVVGGYSNNNDSKIWQEVRFAYFNLVNEAVQHRHIDSLLLPYLFTEESSLMQNEVAHTALTAVVLVFVQSGFTKLKKLHIGGVNINDEIHGYYMAQLESVIGNMLPDEGKENEGSDTDADHNPSDNVADDSHETNMTDTNTKKGNVTTQQVGEVRKRTLLRQFARSADSTNRRRYTIHF</sequence>
<evidence type="ECO:0000313" key="3">
    <source>
        <dbReference type="WBParaSite" id="PgR070_g033_t01"/>
    </source>
</evidence>
<dbReference type="InterPro" id="IPR043472">
    <property type="entry name" value="Macro_dom-like"/>
</dbReference>
<feature type="region of interest" description="Disordered" evidence="1">
    <location>
        <begin position="154"/>
        <end position="179"/>
    </location>
</feature>
<dbReference type="AlphaFoldDB" id="A0A915BZ03"/>
<feature type="compositionally biased region" description="Polar residues" evidence="1">
    <location>
        <begin position="161"/>
        <end position="179"/>
    </location>
</feature>
<organism evidence="2 3">
    <name type="scientific">Parascaris univalens</name>
    <name type="common">Nematode worm</name>
    <dbReference type="NCBI Taxonomy" id="6257"/>
    <lineage>
        <taxon>Eukaryota</taxon>
        <taxon>Metazoa</taxon>
        <taxon>Ecdysozoa</taxon>
        <taxon>Nematoda</taxon>
        <taxon>Chromadorea</taxon>
        <taxon>Rhabditida</taxon>
        <taxon>Spirurina</taxon>
        <taxon>Ascaridomorpha</taxon>
        <taxon>Ascaridoidea</taxon>
        <taxon>Ascarididae</taxon>
        <taxon>Parascaris</taxon>
    </lineage>
</organism>
<feature type="region of interest" description="Disordered" evidence="1">
    <location>
        <begin position="525"/>
        <end position="570"/>
    </location>
</feature>
<feature type="compositionally biased region" description="Polar residues" evidence="1">
    <location>
        <begin position="200"/>
        <end position="216"/>
    </location>
</feature>
<feature type="compositionally biased region" description="Basic residues" evidence="1">
    <location>
        <begin position="297"/>
        <end position="308"/>
    </location>
</feature>
<feature type="region of interest" description="Disordered" evidence="1">
    <location>
        <begin position="233"/>
        <end position="269"/>
    </location>
</feature>
<protein>
    <submittedName>
        <fullName evidence="3">Uncharacterized protein</fullName>
    </submittedName>
</protein>
<feature type="compositionally biased region" description="Polar residues" evidence="1">
    <location>
        <begin position="556"/>
        <end position="570"/>
    </location>
</feature>
<dbReference type="WBParaSite" id="PgR070_g033_t01">
    <property type="protein sequence ID" value="PgR070_g033_t01"/>
    <property type="gene ID" value="PgR070_g033"/>
</dbReference>
<feature type="compositionally biased region" description="Polar residues" evidence="1">
    <location>
        <begin position="233"/>
        <end position="249"/>
    </location>
</feature>
<reference evidence="3" key="1">
    <citation type="submission" date="2022-11" db="UniProtKB">
        <authorList>
            <consortium name="WormBaseParasite"/>
        </authorList>
    </citation>
    <scope>IDENTIFICATION</scope>
</reference>
<dbReference type="Proteomes" id="UP000887569">
    <property type="component" value="Unplaced"/>
</dbReference>
<dbReference type="SUPFAM" id="SSF52949">
    <property type="entry name" value="Macro domain-like"/>
    <property type="match status" value="1"/>
</dbReference>
<evidence type="ECO:0000313" key="2">
    <source>
        <dbReference type="Proteomes" id="UP000887569"/>
    </source>
</evidence>
<evidence type="ECO:0000256" key="1">
    <source>
        <dbReference type="SAM" id="MobiDB-lite"/>
    </source>
</evidence>
<dbReference type="Gene3D" id="3.40.220.10">
    <property type="entry name" value="Leucine Aminopeptidase, subunit E, domain 1"/>
    <property type="match status" value="1"/>
</dbReference>
<feature type="region of interest" description="Disordered" evidence="1">
    <location>
        <begin position="1"/>
        <end position="40"/>
    </location>
</feature>
<feature type="compositionally biased region" description="Low complexity" evidence="1">
    <location>
        <begin position="1"/>
        <end position="14"/>
    </location>
</feature>